<reference evidence="1" key="1">
    <citation type="submission" date="2018-05" db="EMBL/GenBank/DDBJ databases">
        <authorList>
            <person name="Lanie J.A."/>
            <person name="Ng W.-L."/>
            <person name="Kazmierczak K.M."/>
            <person name="Andrzejewski T.M."/>
            <person name="Davidsen T.M."/>
            <person name="Wayne K.J."/>
            <person name="Tettelin H."/>
            <person name="Glass J.I."/>
            <person name="Rusch D."/>
            <person name="Podicherti R."/>
            <person name="Tsui H.-C.T."/>
            <person name="Winkler M.E."/>
        </authorList>
    </citation>
    <scope>NUCLEOTIDE SEQUENCE</scope>
</reference>
<proteinExistence type="predicted"/>
<dbReference type="AlphaFoldDB" id="A0A382RJH9"/>
<accession>A0A382RJH9</accession>
<organism evidence="1">
    <name type="scientific">marine metagenome</name>
    <dbReference type="NCBI Taxonomy" id="408172"/>
    <lineage>
        <taxon>unclassified sequences</taxon>
        <taxon>metagenomes</taxon>
        <taxon>ecological metagenomes</taxon>
    </lineage>
</organism>
<evidence type="ECO:0000313" key="1">
    <source>
        <dbReference type="EMBL" id="SVC97863.1"/>
    </source>
</evidence>
<protein>
    <submittedName>
        <fullName evidence="1">Uncharacterized protein</fullName>
    </submittedName>
</protein>
<dbReference type="EMBL" id="UINC01122198">
    <property type="protein sequence ID" value="SVC97863.1"/>
    <property type="molecule type" value="Genomic_DNA"/>
</dbReference>
<sequence length="35" mass="4031">MIRITREQIVYRLDNENATVATITFLSTMKPFLSG</sequence>
<feature type="non-terminal residue" evidence="1">
    <location>
        <position position="35"/>
    </location>
</feature>
<name>A0A382RJH9_9ZZZZ</name>
<gene>
    <name evidence="1" type="ORF">METZ01_LOCUS350717</name>
</gene>